<feature type="chain" id="PRO_5014784826" evidence="2">
    <location>
        <begin position="27"/>
        <end position="229"/>
    </location>
</feature>
<feature type="signal peptide" evidence="2">
    <location>
        <begin position="1"/>
        <end position="26"/>
    </location>
</feature>
<dbReference type="AlphaFoldDB" id="A0A2K8U603"/>
<evidence type="ECO:0000256" key="1">
    <source>
        <dbReference type="SAM" id="MobiDB-lite"/>
    </source>
</evidence>
<protein>
    <submittedName>
        <fullName evidence="3">Uncharacterized protein</fullName>
    </submittedName>
</protein>
<feature type="region of interest" description="Disordered" evidence="1">
    <location>
        <begin position="160"/>
        <end position="229"/>
    </location>
</feature>
<organism evidence="3 4">
    <name type="scientific">Candidatus Thiodictyon syntrophicum</name>
    <dbReference type="NCBI Taxonomy" id="1166950"/>
    <lineage>
        <taxon>Bacteria</taxon>
        <taxon>Pseudomonadati</taxon>
        <taxon>Pseudomonadota</taxon>
        <taxon>Gammaproteobacteria</taxon>
        <taxon>Chromatiales</taxon>
        <taxon>Chromatiaceae</taxon>
        <taxon>Thiodictyon</taxon>
    </lineage>
</organism>
<dbReference type="Proteomes" id="UP000232638">
    <property type="component" value="Chromosome"/>
</dbReference>
<sequence length="229" mass="23660">MQTTATMIIRALTLLPPVLLCLTAAATELHDSGYGDDSLVDSSGHYYYPQPNGGYMDAYGSTYSAIGGGLYTDALGNLLDVGTEAAEPARGAGAPPAQTQNDERNPVSRKAPRGRADASTPAAETAGGESAQSKATGDFGSRYLEDVGDGYLKIDPREVAADPRLAEPESAPDHSGTAGEAAKPAEGFATSDPDWAPAPVQEGPSAHHSGELHDLSPVDPGKRLRGQAR</sequence>
<gene>
    <name evidence="3" type="ORF">THSYN_08665</name>
</gene>
<name>A0A2K8U603_9GAMM</name>
<feature type="compositionally biased region" description="Basic and acidic residues" evidence="1">
    <location>
        <begin position="208"/>
        <end position="222"/>
    </location>
</feature>
<keyword evidence="2" id="KW-0732">Signal</keyword>
<evidence type="ECO:0000313" key="3">
    <source>
        <dbReference type="EMBL" id="AUB81016.1"/>
    </source>
</evidence>
<reference evidence="3 4" key="1">
    <citation type="submission" date="2017-03" db="EMBL/GenBank/DDBJ databases">
        <title>Complete genome sequence of Candidatus 'Thiodictyon syntrophicum' sp. nov. strain Cad16T, a photolithoautotroph purple sulfur bacterium isolated from an alpine meromictic lake.</title>
        <authorList>
            <person name="Luedin S.M."/>
            <person name="Pothier J.F."/>
            <person name="Danza F."/>
            <person name="Storelli N."/>
            <person name="Wittwer M."/>
            <person name="Tonolla M."/>
        </authorList>
    </citation>
    <scope>NUCLEOTIDE SEQUENCE [LARGE SCALE GENOMIC DNA]</scope>
    <source>
        <strain evidence="3 4">Cad16T</strain>
    </source>
</reference>
<accession>A0A2K8U603</accession>
<feature type="region of interest" description="Disordered" evidence="1">
    <location>
        <begin position="86"/>
        <end position="142"/>
    </location>
</feature>
<keyword evidence="4" id="KW-1185">Reference proteome</keyword>
<proteinExistence type="predicted"/>
<dbReference type="KEGG" id="tsy:THSYN_08665"/>
<evidence type="ECO:0000256" key="2">
    <source>
        <dbReference type="SAM" id="SignalP"/>
    </source>
</evidence>
<evidence type="ECO:0000313" key="4">
    <source>
        <dbReference type="Proteomes" id="UP000232638"/>
    </source>
</evidence>
<dbReference type="EMBL" id="CP020370">
    <property type="protein sequence ID" value="AUB81016.1"/>
    <property type="molecule type" value="Genomic_DNA"/>
</dbReference>
<feature type="compositionally biased region" description="Low complexity" evidence="1">
    <location>
        <begin position="86"/>
        <end position="97"/>
    </location>
</feature>